<keyword evidence="1" id="KW-0732">Signal</keyword>
<dbReference type="PROSITE" id="PS51257">
    <property type="entry name" value="PROKAR_LIPOPROTEIN"/>
    <property type="match status" value="1"/>
</dbReference>
<accession>A0A5E6PDA2</accession>
<organism evidence="2 3">
    <name type="scientific">Pseudomonas fluorescens</name>
    <dbReference type="NCBI Taxonomy" id="294"/>
    <lineage>
        <taxon>Bacteria</taxon>
        <taxon>Pseudomonadati</taxon>
        <taxon>Pseudomonadota</taxon>
        <taxon>Gammaproteobacteria</taxon>
        <taxon>Pseudomonadales</taxon>
        <taxon>Pseudomonadaceae</taxon>
        <taxon>Pseudomonas</taxon>
    </lineage>
</organism>
<evidence type="ECO:0000313" key="2">
    <source>
        <dbReference type="EMBL" id="VVM41366.1"/>
    </source>
</evidence>
<feature type="signal peptide" evidence="1">
    <location>
        <begin position="1"/>
        <end position="25"/>
    </location>
</feature>
<dbReference type="Proteomes" id="UP000327167">
    <property type="component" value="Unassembled WGS sequence"/>
</dbReference>
<evidence type="ECO:0000256" key="1">
    <source>
        <dbReference type="SAM" id="SignalP"/>
    </source>
</evidence>
<evidence type="ECO:0000313" key="3">
    <source>
        <dbReference type="Proteomes" id="UP000327167"/>
    </source>
</evidence>
<evidence type="ECO:0008006" key="4">
    <source>
        <dbReference type="Google" id="ProtNLM"/>
    </source>
</evidence>
<proteinExistence type="predicted"/>
<dbReference type="RefSeq" id="WP_150649045.1">
    <property type="nucleotide sequence ID" value="NZ_CABVHJ010000001.1"/>
</dbReference>
<feature type="chain" id="PRO_5022991006" description="Lipoprotein" evidence="1">
    <location>
        <begin position="26"/>
        <end position="169"/>
    </location>
</feature>
<name>A0A5E6PDA2_PSEFL</name>
<protein>
    <recommendedName>
        <fullName evidence="4">Lipoprotein</fullName>
    </recommendedName>
</protein>
<reference evidence="2 3" key="1">
    <citation type="submission" date="2019-09" db="EMBL/GenBank/DDBJ databases">
        <authorList>
            <person name="Chandra G."/>
            <person name="Truman W A."/>
        </authorList>
    </citation>
    <scope>NUCLEOTIDE SEQUENCE [LARGE SCALE GENOMIC DNA]</scope>
    <source>
        <strain evidence="2">PS655</strain>
    </source>
</reference>
<dbReference type="AlphaFoldDB" id="A0A5E6PDA2"/>
<dbReference type="EMBL" id="CABVHJ010000001">
    <property type="protein sequence ID" value="VVM41366.1"/>
    <property type="molecule type" value="Genomic_DNA"/>
</dbReference>
<sequence precursor="true">MASKLSASRLFWLGALFLFSCFAKADVPRFENYKVDEVFKGQHHDAVASDENKSWAEGRKKAIKQPVNFAGHYVVYANGCGGGSICGEILDVKTGQVVTSFPNAYYIIGNDGTAPYAAVYKPDSKLLEIMGVAADPEVDVEGNDLEEGNRQRFYEFDGKKLTLIELVDQ</sequence>
<gene>
    <name evidence="2" type="ORF">PS655_00302</name>
</gene>